<accession>A0A0D8XSG6</accession>
<dbReference type="InterPro" id="IPR010515">
    <property type="entry name" value="Collagenase_NC10/endostatin"/>
</dbReference>
<dbReference type="InterPro" id="IPR016186">
    <property type="entry name" value="C-type_lectin-like/link_sf"/>
</dbReference>
<dbReference type="Gene3D" id="1.20.5.320">
    <property type="entry name" value="6-Phosphogluconate Dehydrogenase, domain 3"/>
    <property type="match status" value="1"/>
</dbReference>
<evidence type="ECO:0000313" key="8">
    <source>
        <dbReference type="Proteomes" id="UP000053766"/>
    </source>
</evidence>
<dbReference type="Pfam" id="PF01391">
    <property type="entry name" value="Collagen"/>
    <property type="match status" value="1"/>
</dbReference>
<dbReference type="AlphaFoldDB" id="A0A0D8XSG6"/>
<dbReference type="OrthoDB" id="5983381at2759"/>
<feature type="signal peptide" evidence="4">
    <location>
        <begin position="1"/>
        <end position="18"/>
    </location>
</feature>
<evidence type="ECO:0000313" key="7">
    <source>
        <dbReference type="EMBL" id="KJH46684.1"/>
    </source>
</evidence>
<proteinExistence type="predicted"/>
<protein>
    <submittedName>
        <fullName evidence="7">Collagenase NC10 and Endostatin</fullName>
    </submittedName>
</protein>
<evidence type="ECO:0000259" key="5">
    <source>
        <dbReference type="Pfam" id="PF06482"/>
    </source>
</evidence>
<name>A0A0D8XSG6_DICVI</name>
<feature type="compositionally biased region" description="Basic and acidic residues" evidence="3">
    <location>
        <begin position="196"/>
        <end position="205"/>
    </location>
</feature>
<feature type="domain" description="Collagen type XV/XVIII trimerization" evidence="6">
    <location>
        <begin position="471"/>
        <end position="504"/>
    </location>
</feature>
<evidence type="ECO:0000256" key="2">
    <source>
        <dbReference type="ARBA" id="ARBA00023119"/>
    </source>
</evidence>
<evidence type="ECO:0000259" key="6">
    <source>
        <dbReference type="Pfam" id="PF20010"/>
    </source>
</evidence>
<reference evidence="7 8" key="1">
    <citation type="submission" date="2013-11" db="EMBL/GenBank/DDBJ databases">
        <title>Draft genome of the bovine lungworm Dictyocaulus viviparus.</title>
        <authorList>
            <person name="Mitreva M."/>
        </authorList>
    </citation>
    <scope>NUCLEOTIDE SEQUENCE [LARGE SCALE GENOMIC DNA]</scope>
    <source>
        <strain evidence="7 8">HannoverDv2000</strain>
    </source>
</reference>
<dbReference type="Gene3D" id="3.10.100.10">
    <property type="entry name" value="Mannose-Binding Protein A, subunit A"/>
    <property type="match status" value="1"/>
</dbReference>
<dbReference type="Pfam" id="PF20010">
    <property type="entry name" value="Collagen_trimer"/>
    <property type="match status" value="1"/>
</dbReference>
<organism evidence="7 8">
    <name type="scientific">Dictyocaulus viviparus</name>
    <name type="common">Bovine lungworm</name>
    <dbReference type="NCBI Taxonomy" id="29172"/>
    <lineage>
        <taxon>Eukaryota</taxon>
        <taxon>Metazoa</taxon>
        <taxon>Ecdysozoa</taxon>
        <taxon>Nematoda</taxon>
        <taxon>Chromadorea</taxon>
        <taxon>Rhabditida</taxon>
        <taxon>Rhabditina</taxon>
        <taxon>Rhabditomorpha</taxon>
        <taxon>Strongyloidea</taxon>
        <taxon>Metastrongylidae</taxon>
        <taxon>Dictyocaulus</taxon>
    </lineage>
</organism>
<dbReference type="Gene3D" id="3.40.1620.70">
    <property type="match status" value="1"/>
</dbReference>
<dbReference type="PANTHER" id="PTHR24023">
    <property type="entry name" value="COLLAGEN ALPHA"/>
    <property type="match status" value="1"/>
</dbReference>
<dbReference type="GO" id="GO:0030198">
    <property type="term" value="P:extracellular matrix organization"/>
    <property type="evidence" value="ECO:0007669"/>
    <property type="project" value="TreeGrafter"/>
</dbReference>
<feature type="compositionally biased region" description="Polar residues" evidence="3">
    <location>
        <begin position="45"/>
        <end position="58"/>
    </location>
</feature>
<dbReference type="GO" id="GO:0031012">
    <property type="term" value="C:extracellular matrix"/>
    <property type="evidence" value="ECO:0007669"/>
    <property type="project" value="TreeGrafter"/>
</dbReference>
<dbReference type="InterPro" id="IPR008160">
    <property type="entry name" value="Collagen"/>
</dbReference>
<dbReference type="GO" id="GO:0005615">
    <property type="term" value="C:extracellular space"/>
    <property type="evidence" value="ECO:0007669"/>
    <property type="project" value="TreeGrafter"/>
</dbReference>
<dbReference type="GO" id="GO:0030020">
    <property type="term" value="F:extracellular matrix structural constituent conferring tensile strength"/>
    <property type="evidence" value="ECO:0007669"/>
    <property type="project" value="TreeGrafter"/>
</dbReference>
<reference evidence="8" key="2">
    <citation type="journal article" date="2016" name="Sci. Rep.">
        <title>Dictyocaulus viviparus genome, variome and transcriptome elucidate lungworm biology and support future intervention.</title>
        <authorList>
            <person name="McNulty S.N."/>
            <person name="Strube C."/>
            <person name="Rosa B.A."/>
            <person name="Martin J.C."/>
            <person name="Tyagi R."/>
            <person name="Choi Y.J."/>
            <person name="Wang Q."/>
            <person name="Hallsworth Pepin K."/>
            <person name="Zhang X."/>
            <person name="Ozersky P."/>
            <person name="Wilson R.K."/>
            <person name="Sternberg P.W."/>
            <person name="Gasser R.B."/>
            <person name="Mitreva M."/>
        </authorList>
    </citation>
    <scope>NUCLEOTIDE SEQUENCE [LARGE SCALE GENOMIC DNA]</scope>
    <source>
        <strain evidence="8">HannoverDv2000</strain>
    </source>
</reference>
<feature type="compositionally biased region" description="Pro residues" evidence="3">
    <location>
        <begin position="332"/>
        <end position="346"/>
    </location>
</feature>
<dbReference type="STRING" id="29172.A0A0D8XSG6"/>
<dbReference type="InterPro" id="IPR045463">
    <property type="entry name" value="XV/XVIII_trimerization_dom"/>
</dbReference>
<feature type="chain" id="PRO_5002335914" evidence="4">
    <location>
        <begin position="19"/>
        <end position="782"/>
    </location>
</feature>
<feature type="compositionally biased region" description="Polar residues" evidence="3">
    <location>
        <begin position="533"/>
        <end position="555"/>
    </location>
</feature>
<evidence type="ECO:0000256" key="3">
    <source>
        <dbReference type="SAM" id="MobiDB-lite"/>
    </source>
</evidence>
<dbReference type="GO" id="GO:0005581">
    <property type="term" value="C:collagen trimer"/>
    <property type="evidence" value="ECO:0007669"/>
    <property type="project" value="UniProtKB-KW"/>
</dbReference>
<sequence length="782" mass="86481">MMFIIYLLIFVLPYLYIADPPNHQLVNNEKKFSNLDDNFGPTPSPNETPNLESTTELSSPVTNSMIKVDDELGGVMFHFTIAQDDEAASDKMSNLNKNNEFTLPPMFEPIEGAIQELKIIDDPSEAAKQCDELWGAIQELKIIDDPSEAAKQCDELWTDDEGSGLDQFKDQGDKEVKNDLEYPSSSISFPVSPEESDQKQLNDRDERDLLYPFGDSLLLPFHRHKSPNSIERVKECYRGLLESIEAILHKSESYDFLIPENVQSTIKGEKGDPGQPGVCLQQCRDGMPGPSGPIGPQGPQGVAGPPGPPGQPGEPGYVQQSVSGGAEVRAMPGPPGVAGPPGPPGPRGMQGPRGETGYPGRDGRDFRGLSEHDIELIVRHPLLKGEKGECIHSAASELRPVLRDISHDNLRSDYYKGEKGDRGMPGPPGATGPIGPPGPPGSFGHPGSVYQIHEGGRSIARVYPSTHELFSSRVHTGTLAFATSTQQLYIKVNNGWKEVMLGTYHPIVEQRQSMPIVSEPDLNSNHLEYWGTARSQSQPEIRSLASSPREAQQPSSDKKEDLPSVSIPAYMQDTPKTARLHPNKLPSDYFPSFEKDKVIHMIALNNPYDGNMHGMRGADLQCYREARMTGFTTTFRAMLSSNVQDMLRIVHSVDWDTPVVNLRGEHLFPSWRAVLNDGQRTARPIYSFDKRDILTNDHWPHKRIWHGTKAGGIRAGEYCDGWRNNDSSLSAMSGDLRIPGGLISDAKLMSCDQKLVVLCVENMSKYHGDRILKKKRVGEIVW</sequence>
<dbReference type="Proteomes" id="UP000053766">
    <property type="component" value="Unassembled WGS sequence"/>
</dbReference>
<feature type="region of interest" description="Disordered" evidence="3">
    <location>
        <begin position="36"/>
        <end position="58"/>
    </location>
</feature>
<feature type="region of interest" description="Disordered" evidence="3">
    <location>
        <begin position="284"/>
        <end position="358"/>
    </location>
</feature>
<dbReference type="SUPFAM" id="SSF56436">
    <property type="entry name" value="C-type lectin-like"/>
    <property type="match status" value="1"/>
</dbReference>
<keyword evidence="4" id="KW-0732">Signal</keyword>
<dbReference type="EMBL" id="KN716340">
    <property type="protein sequence ID" value="KJH46684.1"/>
    <property type="molecule type" value="Genomic_DNA"/>
</dbReference>
<keyword evidence="1" id="KW-0677">Repeat</keyword>
<dbReference type="PANTHER" id="PTHR24023:SF1112">
    <property type="entry name" value="COL_CUTICLE_N DOMAIN-CONTAINING PROTEIN-RELATED"/>
    <property type="match status" value="1"/>
</dbReference>
<feature type="domain" description="Collagenase NC10/endostatin" evidence="5">
    <location>
        <begin position="599"/>
        <end position="763"/>
    </location>
</feature>
<feature type="region of interest" description="Disordered" evidence="3">
    <location>
        <begin position="175"/>
        <end position="205"/>
    </location>
</feature>
<feature type="region of interest" description="Disordered" evidence="3">
    <location>
        <begin position="532"/>
        <end position="565"/>
    </location>
</feature>
<evidence type="ECO:0000256" key="4">
    <source>
        <dbReference type="SAM" id="SignalP"/>
    </source>
</evidence>
<dbReference type="Pfam" id="PF06482">
    <property type="entry name" value="Endostatin"/>
    <property type="match status" value="1"/>
</dbReference>
<dbReference type="InterPro" id="IPR050149">
    <property type="entry name" value="Collagen_superfamily"/>
</dbReference>
<evidence type="ECO:0000256" key="1">
    <source>
        <dbReference type="ARBA" id="ARBA00022737"/>
    </source>
</evidence>
<gene>
    <name evidence="7" type="ORF">DICVIV_07248</name>
</gene>
<keyword evidence="2" id="KW-0176">Collagen</keyword>
<keyword evidence="8" id="KW-1185">Reference proteome</keyword>
<dbReference type="InterPro" id="IPR016187">
    <property type="entry name" value="CTDL_fold"/>
</dbReference>